<keyword evidence="4" id="KW-1185">Reference proteome</keyword>
<organism evidence="3 4">
    <name type="scientific">Fusarium vanettenii (strain ATCC MYA-4622 / CBS 123669 / FGSC 9596 / NRRL 45880 / 77-13-4)</name>
    <name type="common">Fusarium solani subsp. pisi</name>
    <dbReference type="NCBI Taxonomy" id="660122"/>
    <lineage>
        <taxon>Eukaryota</taxon>
        <taxon>Fungi</taxon>
        <taxon>Dikarya</taxon>
        <taxon>Ascomycota</taxon>
        <taxon>Pezizomycotina</taxon>
        <taxon>Sordariomycetes</taxon>
        <taxon>Hypocreomycetidae</taxon>
        <taxon>Hypocreales</taxon>
        <taxon>Nectriaceae</taxon>
        <taxon>Fusarium</taxon>
        <taxon>Fusarium solani species complex</taxon>
        <taxon>Fusarium vanettenii</taxon>
    </lineage>
</organism>
<evidence type="ECO:0000259" key="2">
    <source>
        <dbReference type="Pfam" id="PF13020"/>
    </source>
</evidence>
<dbReference type="eggNOG" id="ENOG502QQIR">
    <property type="taxonomic scope" value="Eukaryota"/>
</dbReference>
<dbReference type="OrthoDB" id="1262810at2759"/>
<feature type="region of interest" description="Disordered" evidence="1">
    <location>
        <begin position="1"/>
        <end position="22"/>
    </location>
</feature>
<evidence type="ECO:0000313" key="4">
    <source>
        <dbReference type="Proteomes" id="UP000005206"/>
    </source>
</evidence>
<dbReference type="EMBL" id="GG698928">
    <property type="protein sequence ID" value="EEU36433.1"/>
    <property type="molecule type" value="Genomic_DNA"/>
</dbReference>
<proteinExistence type="predicted"/>
<dbReference type="Pfam" id="PF13020">
    <property type="entry name" value="NOV_C"/>
    <property type="match status" value="1"/>
</dbReference>
<dbReference type="Proteomes" id="UP000005206">
    <property type="component" value="Chromosome 6"/>
</dbReference>
<dbReference type="OMA" id="YLEDSWR"/>
<evidence type="ECO:0000313" key="3">
    <source>
        <dbReference type="EMBL" id="EEU36433.1"/>
    </source>
</evidence>
<dbReference type="VEuPathDB" id="FungiDB:NECHADRAFT_81180"/>
<sequence length="241" mass="27143">MSYRPHLGGGDDPSRPPLFHHSSLSLNASSYHAPTQPGGRSEDAQYRAILDRVVEKARRTTFGTINSSGRRDTLSSGGRHADAYESFDGLDVVGKFRSTNQLERDKKIGAAGELFNRRETADLVYVDSAGHFTDMLIGCGYLDHDDWHGARPKYYIEVKTTTRPRDTPFYMSGKQYRLMQRVHSTEDRSEVYMIFRVFCLNDDGIGLSVYFDPEKLRQDGQLEFTGQTWSVTPVNGTEADG</sequence>
<feature type="domain" description="Protein NO VEIN C-terminal" evidence="2">
    <location>
        <begin position="153"/>
        <end position="202"/>
    </location>
</feature>
<dbReference type="InterPro" id="IPR024975">
    <property type="entry name" value="NOV_C"/>
</dbReference>
<dbReference type="KEGG" id="nhe:NECHADRAFT_81180"/>
<reference evidence="3 4" key="1">
    <citation type="journal article" date="2009" name="PLoS Genet.">
        <title>The genome of Nectria haematococca: contribution of supernumerary chromosomes to gene expansion.</title>
        <authorList>
            <person name="Coleman J.J."/>
            <person name="Rounsley S.D."/>
            <person name="Rodriguez-Carres M."/>
            <person name="Kuo A."/>
            <person name="Wasmann C.C."/>
            <person name="Grimwood J."/>
            <person name="Schmutz J."/>
            <person name="Taga M."/>
            <person name="White G.J."/>
            <person name="Zhou S."/>
            <person name="Schwartz D.C."/>
            <person name="Freitag M."/>
            <person name="Ma L.J."/>
            <person name="Danchin E.G."/>
            <person name="Henrissat B."/>
            <person name="Coutinho P.M."/>
            <person name="Nelson D.R."/>
            <person name="Straney D."/>
            <person name="Napoli C.A."/>
            <person name="Barker B.M."/>
            <person name="Gribskov M."/>
            <person name="Rep M."/>
            <person name="Kroken S."/>
            <person name="Molnar I."/>
            <person name="Rensing C."/>
            <person name="Kennell J.C."/>
            <person name="Zamora J."/>
            <person name="Farman M.L."/>
            <person name="Selker E.U."/>
            <person name="Salamov A."/>
            <person name="Shapiro H."/>
            <person name="Pangilinan J."/>
            <person name="Lindquist E."/>
            <person name="Lamers C."/>
            <person name="Grigoriev I.V."/>
            <person name="Geiser D.M."/>
            <person name="Covert S.F."/>
            <person name="Temporini E."/>
            <person name="Vanetten H.D."/>
        </authorList>
    </citation>
    <scope>NUCLEOTIDE SEQUENCE [LARGE SCALE GENOMIC DNA]</scope>
    <source>
        <strain evidence="4">ATCC MYA-4622 / CBS 123669 / FGSC 9596 / NRRL 45880 / 77-13-4</strain>
    </source>
</reference>
<accession>C7ZHL4</accession>
<gene>
    <name evidence="3" type="ORF">NECHADRAFT_81180</name>
</gene>
<dbReference type="GeneID" id="9669333"/>
<protein>
    <recommendedName>
        <fullName evidence="2">Protein NO VEIN C-terminal domain-containing protein</fullName>
    </recommendedName>
</protein>
<evidence type="ECO:0000256" key="1">
    <source>
        <dbReference type="SAM" id="MobiDB-lite"/>
    </source>
</evidence>
<name>C7ZHL4_FUSV7</name>
<dbReference type="RefSeq" id="XP_003042146.1">
    <property type="nucleotide sequence ID" value="XM_003042100.1"/>
</dbReference>
<dbReference type="HOGENOM" id="CLU_1152041_0_0_1"/>
<dbReference type="AlphaFoldDB" id="C7ZHL4"/>
<dbReference type="InParanoid" id="C7ZHL4"/>